<dbReference type="AlphaFoldDB" id="J3L833"/>
<evidence type="ECO:0000256" key="1">
    <source>
        <dbReference type="SAM" id="MobiDB-lite"/>
    </source>
</evidence>
<protein>
    <submittedName>
        <fullName evidence="2">Uncharacterized protein</fullName>
    </submittedName>
</protein>
<proteinExistence type="predicted"/>
<evidence type="ECO:0000313" key="3">
    <source>
        <dbReference type="Proteomes" id="UP000006038"/>
    </source>
</evidence>
<accession>J3L833</accession>
<dbReference type="HOGENOM" id="CLU_2267891_0_0_1"/>
<dbReference type="Gramene" id="OB01G53890.1">
    <property type="protein sequence ID" value="OB01G53890.1"/>
    <property type="gene ID" value="OB01G53890"/>
</dbReference>
<sequence>MQCRTHILPPANREPPPPLSRPPKPPSFPSLFQPRCAYAVALLRKRRLLSSSCVASHSSPRSGDRVLVVLGLYAFLWGKGKELKLAAAAEEQRGGDVLANYPT</sequence>
<feature type="compositionally biased region" description="Pro residues" evidence="1">
    <location>
        <begin position="12"/>
        <end position="28"/>
    </location>
</feature>
<reference evidence="2" key="1">
    <citation type="journal article" date="2013" name="Nat. Commun.">
        <title>Whole-genome sequencing of Oryza brachyantha reveals mechanisms underlying Oryza genome evolution.</title>
        <authorList>
            <person name="Chen J."/>
            <person name="Huang Q."/>
            <person name="Gao D."/>
            <person name="Wang J."/>
            <person name="Lang Y."/>
            <person name="Liu T."/>
            <person name="Li B."/>
            <person name="Bai Z."/>
            <person name="Luis Goicoechea J."/>
            <person name="Liang C."/>
            <person name="Chen C."/>
            <person name="Zhang W."/>
            <person name="Sun S."/>
            <person name="Liao Y."/>
            <person name="Zhang X."/>
            <person name="Yang L."/>
            <person name="Song C."/>
            <person name="Wang M."/>
            <person name="Shi J."/>
            <person name="Liu G."/>
            <person name="Liu J."/>
            <person name="Zhou H."/>
            <person name="Zhou W."/>
            <person name="Yu Q."/>
            <person name="An N."/>
            <person name="Chen Y."/>
            <person name="Cai Q."/>
            <person name="Wang B."/>
            <person name="Liu B."/>
            <person name="Min J."/>
            <person name="Huang Y."/>
            <person name="Wu H."/>
            <person name="Li Z."/>
            <person name="Zhang Y."/>
            <person name="Yin Y."/>
            <person name="Song W."/>
            <person name="Jiang J."/>
            <person name="Jackson S.A."/>
            <person name="Wing R.A."/>
            <person name="Wang J."/>
            <person name="Chen M."/>
        </authorList>
    </citation>
    <scope>NUCLEOTIDE SEQUENCE [LARGE SCALE GENOMIC DNA]</scope>
    <source>
        <strain evidence="2">cv. IRGC 101232</strain>
    </source>
</reference>
<name>J3L833_ORYBR</name>
<dbReference type="Proteomes" id="UP000006038">
    <property type="component" value="Chromosome 1"/>
</dbReference>
<keyword evidence="3" id="KW-1185">Reference proteome</keyword>
<organism evidence="2">
    <name type="scientific">Oryza brachyantha</name>
    <name type="common">malo sina</name>
    <dbReference type="NCBI Taxonomy" id="4533"/>
    <lineage>
        <taxon>Eukaryota</taxon>
        <taxon>Viridiplantae</taxon>
        <taxon>Streptophyta</taxon>
        <taxon>Embryophyta</taxon>
        <taxon>Tracheophyta</taxon>
        <taxon>Spermatophyta</taxon>
        <taxon>Magnoliopsida</taxon>
        <taxon>Liliopsida</taxon>
        <taxon>Poales</taxon>
        <taxon>Poaceae</taxon>
        <taxon>BOP clade</taxon>
        <taxon>Oryzoideae</taxon>
        <taxon>Oryzeae</taxon>
        <taxon>Oryzinae</taxon>
        <taxon>Oryza</taxon>
    </lineage>
</organism>
<feature type="region of interest" description="Disordered" evidence="1">
    <location>
        <begin position="1"/>
        <end position="28"/>
    </location>
</feature>
<reference evidence="2" key="2">
    <citation type="submission" date="2013-04" db="UniProtKB">
        <authorList>
            <consortium name="EnsemblPlants"/>
        </authorList>
    </citation>
    <scope>IDENTIFICATION</scope>
</reference>
<evidence type="ECO:0000313" key="2">
    <source>
        <dbReference type="EnsemblPlants" id="OB01G53890.1"/>
    </source>
</evidence>
<dbReference type="EnsemblPlants" id="OB01G53890.1">
    <property type="protein sequence ID" value="OB01G53890.1"/>
    <property type="gene ID" value="OB01G53890"/>
</dbReference>